<sequence>MPQGQGSRSSQGRGLWRPLAALAFPGIYLMTKVSQLKRRHAEDTRRRVTERDLANLNHKISSSSHRARSRKVLGRSPKGREGGEDERIKRSGKGSMRGKEKNPDSHDLSLSSNPIPRLVGFIFQIANKEFTA</sequence>
<feature type="compositionally biased region" description="Basic and acidic residues" evidence="1">
    <location>
        <begin position="78"/>
        <end position="89"/>
    </location>
</feature>
<dbReference type="EMBL" id="CAJPEV010000024">
    <property type="protein sequence ID" value="CAG0878982.1"/>
    <property type="molecule type" value="Genomic_DNA"/>
</dbReference>
<proteinExistence type="predicted"/>
<accession>A0A7R8WYI3</accession>
<feature type="compositionally biased region" description="Basic and acidic residues" evidence="1">
    <location>
        <begin position="97"/>
        <end position="107"/>
    </location>
</feature>
<dbReference type="OrthoDB" id="6381204at2759"/>
<feature type="compositionally biased region" description="Basic and acidic residues" evidence="1">
    <location>
        <begin position="40"/>
        <end position="53"/>
    </location>
</feature>
<evidence type="ECO:0000313" key="3">
    <source>
        <dbReference type="Proteomes" id="UP000677054"/>
    </source>
</evidence>
<protein>
    <submittedName>
        <fullName evidence="2">Uncharacterized protein</fullName>
    </submittedName>
</protein>
<gene>
    <name evidence="2" type="ORF">DSTB1V02_LOCUS362</name>
</gene>
<dbReference type="Proteomes" id="UP000677054">
    <property type="component" value="Unassembled WGS sequence"/>
</dbReference>
<name>A0A7R8WYI3_9CRUS</name>
<reference evidence="2" key="1">
    <citation type="submission" date="2020-11" db="EMBL/GenBank/DDBJ databases">
        <authorList>
            <person name="Tran Van P."/>
        </authorList>
    </citation>
    <scope>NUCLEOTIDE SEQUENCE</scope>
</reference>
<keyword evidence="3" id="KW-1185">Reference proteome</keyword>
<evidence type="ECO:0000313" key="2">
    <source>
        <dbReference type="EMBL" id="CAD7240337.1"/>
    </source>
</evidence>
<dbReference type="EMBL" id="LR899541">
    <property type="protein sequence ID" value="CAD7240337.1"/>
    <property type="molecule type" value="Genomic_DNA"/>
</dbReference>
<feature type="region of interest" description="Disordered" evidence="1">
    <location>
        <begin position="34"/>
        <end position="113"/>
    </location>
</feature>
<dbReference type="AlphaFoldDB" id="A0A7R8WYI3"/>
<evidence type="ECO:0000256" key="1">
    <source>
        <dbReference type="SAM" id="MobiDB-lite"/>
    </source>
</evidence>
<organism evidence="2">
    <name type="scientific">Darwinula stevensoni</name>
    <dbReference type="NCBI Taxonomy" id="69355"/>
    <lineage>
        <taxon>Eukaryota</taxon>
        <taxon>Metazoa</taxon>
        <taxon>Ecdysozoa</taxon>
        <taxon>Arthropoda</taxon>
        <taxon>Crustacea</taxon>
        <taxon>Oligostraca</taxon>
        <taxon>Ostracoda</taxon>
        <taxon>Podocopa</taxon>
        <taxon>Podocopida</taxon>
        <taxon>Darwinulocopina</taxon>
        <taxon>Darwinuloidea</taxon>
        <taxon>Darwinulidae</taxon>
        <taxon>Darwinula</taxon>
    </lineage>
</organism>